<sequence length="1263" mass="136815">MQHHLSSPDPLNDSPTFQSPERTRRTSRGRHSLPLASSPTKQTFELDVGDQISPQKIRVTVEAGHSDTENRYTHYVEGTRLAGTSPSRPLMNRRRERTVTTTVPVKGLSDSEDEVQPAITPKRGRGRPRKSTGTPVPAKNPVRAGTPTGKNTRRRKSIGDLVDGDDEEDYDLQIGNGVQLGRGKGRSRSRSIKATSRKSTPATTDTQDMTSSGTKSKKGRGRRKSLLPDEVVVLEDENEENPEPESAELDIDGLLQPIYGDDSHLQSAFSTIRSTTTNGIPDPDIVIARFDPGNETPRMTGWSSPRAIEPSLASNRAFEGYPSPSVSPEKHQEEQSVTTASPEQHGTSQADHVEDKYEEEGEDELDEMLEFDTVLESEGFSMISVDSVPSLREHLSSPVNQAEKPSLAPGNGKMDPLKKSATDRDRPFSSIPSDAQAATPASKFQNKSLLSVHNSRVDDSFSSIPPEVLDAASPAKKRIITNLQSRRGSGVEDSYSRTHEVLGSATLARDVLKTKALHPNNSQVYEDSFSAVPSAVLEAATPVPTRHAPLLLRPENPHASTASNRLSIPALRRPTPSGRNSTNPATARLLTPEETPSPSADSPAPPRSTREKAQAEGLLQARVERLTETESSIHSHLRSSPPSIAPRRYTYTAHLRQRRELNPDITQTPSIVFSSPSLPPPIHAARGPPVLPVQTTEIERSGLSPIARAGRALQDVVGPTLSPRARAHSLGSPFKSPVADRKSSSSIAPPNLSPTQVPRANPLPRSNVVGTLFPNPWDSIRHHDDPFSNNGGAGQQARPTPNKVYILGLPEQRRLSDPRISTIRSEGNSVLSDDAMSWQAEEEVAADDATTSVVNNINSFAGYRGSSIEPNSSSAQENMRTSEQRRAAERDAVRKQVESAGTSQVIVIDSDEDVLNETEAEEDDEDFGLLLETLNSSSPAVQQPQDLASDKMERPRRSKIPSPWRKNSKRLVYSDELSHLSSPPAASRISFGKGLINKDAYEADNSLELSSIIIPDKPNFKPRAWDSGNLDLSAVLASSPTKTQLPVLTKTSETNTSHPQEARYIGASSSGTDESRSGLQQRPFAPIPQKVGFNPRLRDPSKADASSIFGSSPLKSNMFTNDIFGVHQNKGTVVHNPTPELSSSSTAPMPLGLSSPSRSNSFRIPLPKNQAQLSESECSYDSSLSPSGVEKENQSVNNRTLKWTETVRLASVQIQPLVSPTKSCLRSPLKTPSSGSGSGTNGANTSPSKNVAFVSSSPVPLHQ</sequence>
<feature type="region of interest" description="Disordered" evidence="3">
    <location>
        <begin position="289"/>
        <end position="364"/>
    </location>
</feature>
<feature type="compositionally biased region" description="Basic and acidic residues" evidence="3">
    <location>
        <begin position="415"/>
        <end position="427"/>
    </location>
</feature>
<evidence type="ECO:0000256" key="2">
    <source>
        <dbReference type="ARBA" id="ARBA00023242"/>
    </source>
</evidence>
<feature type="compositionally biased region" description="Polar residues" evidence="3">
    <location>
        <begin position="1050"/>
        <end position="1059"/>
    </location>
</feature>
<feature type="compositionally biased region" description="Polar residues" evidence="3">
    <location>
        <begin position="936"/>
        <end position="946"/>
    </location>
</feature>
<feature type="region of interest" description="Disordered" evidence="3">
    <location>
        <begin position="1134"/>
        <end position="1161"/>
    </location>
</feature>
<feature type="region of interest" description="Disordered" evidence="3">
    <location>
        <begin position="1050"/>
        <end position="1111"/>
    </location>
</feature>
<feature type="region of interest" description="Disordered" evidence="3">
    <location>
        <begin position="1221"/>
        <end position="1263"/>
    </location>
</feature>
<feature type="compositionally biased region" description="Low complexity" evidence="3">
    <location>
        <begin position="1231"/>
        <end position="1248"/>
    </location>
</feature>
<proteinExistence type="predicted"/>
<evidence type="ECO:0000256" key="3">
    <source>
        <dbReference type="SAM" id="MobiDB-lite"/>
    </source>
</evidence>
<dbReference type="InterPro" id="IPR000637">
    <property type="entry name" value="HMGI/Y_DNA-bd_CS"/>
</dbReference>
<feature type="region of interest" description="Disordered" evidence="3">
    <location>
        <begin position="1"/>
        <end position="51"/>
    </location>
</feature>
<feature type="compositionally biased region" description="Basic and acidic residues" evidence="3">
    <location>
        <begin position="880"/>
        <end position="891"/>
    </location>
</feature>
<dbReference type="Proteomes" id="UP000785200">
    <property type="component" value="Unassembled WGS sequence"/>
</dbReference>
<name>A0A9P6VS63_9HELO</name>
<gene>
    <name evidence="4" type="ORF">D0Z07_0698</name>
</gene>
<feature type="compositionally biased region" description="Acidic residues" evidence="3">
    <location>
        <begin position="162"/>
        <end position="171"/>
    </location>
</feature>
<feature type="compositionally biased region" description="Basic residues" evidence="3">
    <location>
        <begin position="215"/>
        <end position="225"/>
    </location>
</feature>
<feature type="compositionally biased region" description="Polar residues" evidence="3">
    <location>
        <begin position="1067"/>
        <end position="1080"/>
    </location>
</feature>
<organism evidence="4 5">
    <name type="scientific">Hyphodiscus hymeniophilus</name>
    <dbReference type="NCBI Taxonomy" id="353542"/>
    <lineage>
        <taxon>Eukaryota</taxon>
        <taxon>Fungi</taxon>
        <taxon>Dikarya</taxon>
        <taxon>Ascomycota</taxon>
        <taxon>Pezizomycotina</taxon>
        <taxon>Leotiomycetes</taxon>
        <taxon>Helotiales</taxon>
        <taxon>Hyphodiscaceae</taxon>
        <taxon>Hyphodiscus</taxon>
    </lineage>
</organism>
<accession>A0A9P6VS63</accession>
<feature type="compositionally biased region" description="Polar residues" evidence="3">
    <location>
        <begin position="335"/>
        <end position="350"/>
    </location>
</feature>
<keyword evidence="5" id="KW-1185">Reference proteome</keyword>
<evidence type="ECO:0000313" key="4">
    <source>
        <dbReference type="EMBL" id="KAG0652638.1"/>
    </source>
</evidence>
<evidence type="ECO:0000313" key="5">
    <source>
        <dbReference type="Proteomes" id="UP000785200"/>
    </source>
</evidence>
<feature type="compositionally biased region" description="Low complexity" evidence="3">
    <location>
        <begin position="592"/>
        <end position="602"/>
    </location>
</feature>
<feature type="region of interest" description="Disordered" evidence="3">
    <location>
        <begin position="723"/>
        <end position="764"/>
    </location>
</feature>
<feature type="region of interest" description="Disordered" evidence="3">
    <location>
        <begin position="105"/>
        <end position="229"/>
    </location>
</feature>
<feature type="region of interest" description="Disordered" evidence="3">
    <location>
        <begin position="936"/>
        <end position="964"/>
    </location>
</feature>
<feature type="compositionally biased region" description="Polar residues" evidence="3">
    <location>
        <begin position="868"/>
        <end position="879"/>
    </location>
</feature>
<feature type="compositionally biased region" description="Polar residues" evidence="3">
    <location>
        <begin position="1253"/>
        <end position="1263"/>
    </location>
</feature>
<dbReference type="EMBL" id="VNKQ01000002">
    <property type="protein sequence ID" value="KAG0652638.1"/>
    <property type="molecule type" value="Genomic_DNA"/>
</dbReference>
<dbReference type="OrthoDB" id="3946221at2759"/>
<reference evidence="4" key="1">
    <citation type="submission" date="2019-07" db="EMBL/GenBank/DDBJ databases">
        <title>Hyphodiscus hymeniophilus genome sequencing and assembly.</title>
        <authorList>
            <person name="Kramer G."/>
            <person name="Nodwell J."/>
        </authorList>
    </citation>
    <scope>NUCLEOTIDE SEQUENCE</scope>
    <source>
        <strain evidence="4">ATCC 34498</strain>
    </source>
</reference>
<comment type="subcellular location">
    <subcellularLocation>
        <location evidence="1">Nucleus</location>
    </subcellularLocation>
</comment>
<protein>
    <submittedName>
        <fullName evidence="4">Uncharacterized protein</fullName>
    </submittedName>
</protein>
<feature type="region of interest" description="Disordered" evidence="3">
    <location>
        <begin position="391"/>
        <end position="443"/>
    </location>
</feature>
<feature type="compositionally biased region" description="Polar residues" evidence="3">
    <location>
        <begin position="192"/>
        <end position="209"/>
    </location>
</feature>
<dbReference type="GO" id="GO:0005634">
    <property type="term" value="C:nucleus"/>
    <property type="evidence" value="ECO:0007669"/>
    <property type="project" value="UniProtKB-SubCell"/>
</dbReference>
<evidence type="ECO:0000256" key="1">
    <source>
        <dbReference type="ARBA" id="ARBA00004123"/>
    </source>
</evidence>
<feature type="region of interest" description="Disordered" evidence="3">
    <location>
        <begin position="628"/>
        <end position="647"/>
    </location>
</feature>
<keyword evidence="2" id="KW-0539">Nucleus</keyword>
<dbReference type="PROSITE" id="PS00354">
    <property type="entry name" value="HMGI_Y"/>
    <property type="match status" value="1"/>
</dbReference>
<feature type="region of interest" description="Disordered" evidence="3">
    <location>
        <begin position="549"/>
        <end position="615"/>
    </location>
</feature>
<comment type="caution">
    <text evidence="4">The sequence shown here is derived from an EMBL/GenBank/DDBJ whole genome shotgun (WGS) entry which is preliminary data.</text>
</comment>
<dbReference type="AlphaFoldDB" id="A0A9P6VS63"/>
<feature type="compositionally biased region" description="Polar residues" evidence="3">
    <location>
        <begin position="744"/>
        <end position="758"/>
    </location>
</feature>
<dbReference type="GO" id="GO:0006355">
    <property type="term" value="P:regulation of DNA-templated transcription"/>
    <property type="evidence" value="ECO:0007669"/>
    <property type="project" value="InterPro"/>
</dbReference>
<feature type="region of interest" description="Disordered" evidence="3">
    <location>
        <begin position="1173"/>
        <end position="1196"/>
    </location>
</feature>
<feature type="region of interest" description="Disordered" evidence="3">
    <location>
        <begin position="864"/>
        <end position="891"/>
    </location>
</feature>
<feature type="compositionally biased region" description="Low complexity" evidence="3">
    <location>
        <begin position="1173"/>
        <end position="1187"/>
    </location>
</feature>